<evidence type="ECO:0000313" key="5">
    <source>
        <dbReference type="Proteomes" id="UP000799438"/>
    </source>
</evidence>
<gene>
    <name evidence="4" type="ORF">K452DRAFT_245384</name>
</gene>
<dbReference type="AlphaFoldDB" id="A0A6A6BMK3"/>
<dbReference type="GO" id="GO:0005634">
    <property type="term" value="C:nucleus"/>
    <property type="evidence" value="ECO:0007669"/>
    <property type="project" value="UniProtKB-SubCell"/>
</dbReference>
<keyword evidence="5" id="KW-1185">Reference proteome</keyword>
<evidence type="ECO:0000259" key="3">
    <source>
        <dbReference type="Pfam" id="PF13934"/>
    </source>
</evidence>
<keyword evidence="2" id="KW-0539">Nucleus</keyword>
<feature type="domain" description="ELYS-like" evidence="3">
    <location>
        <begin position="37"/>
        <end position="255"/>
    </location>
</feature>
<dbReference type="Proteomes" id="UP000799438">
    <property type="component" value="Unassembled WGS sequence"/>
</dbReference>
<proteinExistence type="predicted"/>
<dbReference type="RefSeq" id="XP_033400216.1">
    <property type="nucleotide sequence ID" value="XM_033537979.1"/>
</dbReference>
<organism evidence="4 5">
    <name type="scientific">Aplosporella prunicola CBS 121167</name>
    <dbReference type="NCBI Taxonomy" id="1176127"/>
    <lineage>
        <taxon>Eukaryota</taxon>
        <taxon>Fungi</taxon>
        <taxon>Dikarya</taxon>
        <taxon>Ascomycota</taxon>
        <taxon>Pezizomycotina</taxon>
        <taxon>Dothideomycetes</taxon>
        <taxon>Dothideomycetes incertae sedis</taxon>
        <taxon>Botryosphaeriales</taxon>
        <taxon>Aplosporellaceae</taxon>
        <taxon>Aplosporella</taxon>
    </lineage>
</organism>
<protein>
    <recommendedName>
        <fullName evidence="3">ELYS-like domain-containing protein</fullName>
    </recommendedName>
</protein>
<sequence>MLDVNDFEAVFSFDPNYTYSQTTITSINSNRRTLGGTLFFDKLLAQLHIKSGHLYPPHKNADLRDLHERIVTAPIADHHKQSVLFYILRDCRAPDAALDPADSFAKSCYLPQKYWVVVEGLWEMDHLQFRPAMESLTHPSLLPTFPAEVLLTLLEHVQESDRDLPLAYYNCVQPPLTTPALQTSYFRYLAGLSVTEAYAFLQAQPSQTQKNLLQILISETLSFVPLSERAERSVELIDLPFTDEEEEWFEDYLLAGKGRTLHGARDTVVMRRIAVGKYADALDVGKQLTGRRYDGVTWESIKDKIGRGLGPRADLNVFNMP</sequence>
<dbReference type="InterPro" id="IPR025151">
    <property type="entry name" value="ELYS_dom"/>
</dbReference>
<accession>A0A6A6BMK3</accession>
<comment type="subcellular location">
    <subcellularLocation>
        <location evidence="1">Nucleus</location>
    </subcellularLocation>
</comment>
<evidence type="ECO:0000313" key="4">
    <source>
        <dbReference type="EMBL" id="KAF2144504.1"/>
    </source>
</evidence>
<dbReference type="OrthoDB" id="20729at2759"/>
<dbReference type="EMBL" id="ML995479">
    <property type="protein sequence ID" value="KAF2144504.1"/>
    <property type="molecule type" value="Genomic_DNA"/>
</dbReference>
<name>A0A6A6BMK3_9PEZI</name>
<dbReference type="GeneID" id="54295475"/>
<reference evidence="4" key="1">
    <citation type="journal article" date="2020" name="Stud. Mycol.">
        <title>101 Dothideomycetes genomes: a test case for predicting lifestyles and emergence of pathogens.</title>
        <authorList>
            <person name="Haridas S."/>
            <person name="Albert R."/>
            <person name="Binder M."/>
            <person name="Bloem J."/>
            <person name="Labutti K."/>
            <person name="Salamov A."/>
            <person name="Andreopoulos B."/>
            <person name="Baker S."/>
            <person name="Barry K."/>
            <person name="Bills G."/>
            <person name="Bluhm B."/>
            <person name="Cannon C."/>
            <person name="Castanera R."/>
            <person name="Culley D."/>
            <person name="Daum C."/>
            <person name="Ezra D."/>
            <person name="Gonzalez J."/>
            <person name="Henrissat B."/>
            <person name="Kuo A."/>
            <person name="Liang C."/>
            <person name="Lipzen A."/>
            <person name="Lutzoni F."/>
            <person name="Magnuson J."/>
            <person name="Mondo S."/>
            <person name="Nolan M."/>
            <person name="Ohm R."/>
            <person name="Pangilinan J."/>
            <person name="Park H.-J."/>
            <person name="Ramirez L."/>
            <person name="Alfaro M."/>
            <person name="Sun H."/>
            <person name="Tritt A."/>
            <person name="Yoshinaga Y."/>
            <person name="Zwiers L.-H."/>
            <person name="Turgeon B."/>
            <person name="Goodwin S."/>
            <person name="Spatafora J."/>
            <person name="Crous P."/>
            <person name="Grigoriev I."/>
        </authorList>
    </citation>
    <scope>NUCLEOTIDE SEQUENCE</scope>
    <source>
        <strain evidence="4">CBS 121167</strain>
    </source>
</reference>
<evidence type="ECO:0000256" key="2">
    <source>
        <dbReference type="ARBA" id="ARBA00023242"/>
    </source>
</evidence>
<evidence type="ECO:0000256" key="1">
    <source>
        <dbReference type="ARBA" id="ARBA00004123"/>
    </source>
</evidence>
<dbReference type="Pfam" id="PF13934">
    <property type="entry name" value="ELYS"/>
    <property type="match status" value="1"/>
</dbReference>